<sequence>MANVQKKNRVQSGKVLVVYHYYEKDQSYIDNFSHFLRFGYCVELNYLIIIAGEYTIDFPLADNIKYFFTENKNFDYGGYCAAICELKAWQEYDFYLFINSSVRGPFIPAYDNQNWTDLFIDLFSNEVGIVGSAISITPSHHSIAKMYYGKYGIRERNDQFLGHVQTTCYALTRPVLEQLVKLGFYEGAENLNKDETICHYEIRLSQLIVDMGLNLRCILPEYNQVDYRKELLDINPSSREGDSGFERSYFGRSVHPYESIFIKTSRATLSEEDLMRLAHSMSINLKLNDALERQHFMRSFVQKIQASSLGPREDSRLQKKSLLKSMLNRFK</sequence>
<accession>A0A0E3ZIM8</accession>
<name>A0A0E3ZIM8_9BURK</name>
<dbReference type="RefSeq" id="WP_046329530.1">
    <property type="nucleotide sequence ID" value="NZ_CP007501.1"/>
</dbReference>
<evidence type="ECO:0000313" key="1">
    <source>
        <dbReference type="EMBL" id="AKD24587.1"/>
    </source>
</evidence>
<dbReference type="HOGENOM" id="CLU_839010_0_0_4"/>
<keyword evidence="2" id="KW-1185">Reference proteome</keyword>
<organism evidence="1 2">
    <name type="scientific">Polynucleobacter duraquae</name>
    <dbReference type="NCBI Taxonomy" id="1835254"/>
    <lineage>
        <taxon>Bacteria</taxon>
        <taxon>Pseudomonadati</taxon>
        <taxon>Pseudomonadota</taxon>
        <taxon>Betaproteobacteria</taxon>
        <taxon>Burkholderiales</taxon>
        <taxon>Burkholderiaceae</taxon>
        <taxon>Polynucleobacter</taxon>
    </lineage>
</organism>
<protein>
    <recommendedName>
        <fullName evidence="3">Rhamnan synthesis protein F</fullName>
    </recommendedName>
</protein>
<reference evidence="1 2" key="1">
    <citation type="submission" date="2014-03" db="EMBL/GenBank/DDBJ databases">
        <title>Genome of Polynucleobacter strain MWH-MoK4.</title>
        <authorList>
            <person name="Hahn M.W."/>
        </authorList>
    </citation>
    <scope>NUCLEOTIDE SEQUENCE [LARGE SCALE GENOMIC DNA]</scope>
    <source>
        <strain evidence="1 2">MWH-MoK4</strain>
    </source>
</reference>
<evidence type="ECO:0000313" key="2">
    <source>
        <dbReference type="Proteomes" id="UP000061135"/>
    </source>
</evidence>
<proteinExistence type="predicted"/>
<gene>
    <name evidence="1" type="ORF">CL55_00002540</name>
</gene>
<dbReference type="STRING" id="1835254.CL55_00002540"/>
<dbReference type="EMBL" id="CP007501">
    <property type="protein sequence ID" value="AKD24587.1"/>
    <property type="molecule type" value="Genomic_DNA"/>
</dbReference>
<dbReference type="KEGG" id="pdq:CL55_00002540"/>
<dbReference type="PATRIC" id="fig|576611.7.peg.256"/>
<dbReference type="Proteomes" id="UP000061135">
    <property type="component" value="Chromosome"/>
</dbReference>
<dbReference type="OrthoDB" id="7210452at2"/>
<evidence type="ECO:0008006" key="3">
    <source>
        <dbReference type="Google" id="ProtNLM"/>
    </source>
</evidence>
<dbReference type="AlphaFoldDB" id="A0A0E3ZIM8"/>